<dbReference type="CDD" id="cd01335">
    <property type="entry name" value="Radical_SAM"/>
    <property type="match status" value="2"/>
</dbReference>
<keyword evidence="2" id="KW-0949">S-adenosyl-L-methionine</keyword>
<dbReference type="AlphaFoldDB" id="A0A0F6VZ05"/>
<evidence type="ECO:0000259" key="6">
    <source>
        <dbReference type="PROSITE" id="PS51918"/>
    </source>
</evidence>
<comment type="cofactor">
    <cofactor evidence="1">
        <name>[4Fe-4S] cluster</name>
        <dbReference type="ChEBI" id="CHEBI:49883"/>
    </cofactor>
</comment>
<proteinExistence type="predicted"/>
<feature type="domain" description="Radical SAM core" evidence="6">
    <location>
        <begin position="315"/>
        <end position="529"/>
    </location>
</feature>
<dbReference type="SFLD" id="SFLDG01067">
    <property type="entry name" value="SPASM/twitch_domain_containing"/>
    <property type="match status" value="2"/>
</dbReference>
<protein>
    <submittedName>
        <fullName evidence="7">Molybdopterin-based tungsten cofactor biosynthesis protein 1</fullName>
    </submittedName>
</protein>
<evidence type="ECO:0000256" key="1">
    <source>
        <dbReference type="ARBA" id="ARBA00001966"/>
    </source>
</evidence>
<evidence type="ECO:0000313" key="7">
    <source>
        <dbReference type="EMBL" id="AKF03230.1"/>
    </source>
</evidence>
<dbReference type="InterPro" id="IPR050377">
    <property type="entry name" value="Radical_SAM_PqqE_MftC-like"/>
</dbReference>
<dbReference type="SFLD" id="SFLDS00029">
    <property type="entry name" value="Radical_SAM"/>
    <property type="match status" value="2"/>
</dbReference>
<dbReference type="PANTHER" id="PTHR11228:SF34">
    <property type="entry name" value="TUNGSTEN-CONTAINING ALDEHYDE FERREDOXIN OXIDOREDUCTASE COFACTOR MODIFYING PROTEIN"/>
    <property type="match status" value="1"/>
</dbReference>
<evidence type="ECO:0000313" key="8">
    <source>
        <dbReference type="Proteomes" id="UP000034883"/>
    </source>
</evidence>
<dbReference type="Proteomes" id="UP000034883">
    <property type="component" value="Chromosome"/>
</dbReference>
<dbReference type="OrthoDB" id="9782387at2"/>
<evidence type="ECO:0000256" key="2">
    <source>
        <dbReference type="ARBA" id="ARBA00022691"/>
    </source>
</evidence>
<dbReference type="PROSITE" id="PS51918">
    <property type="entry name" value="RADICAL_SAM"/>
    <property type="match status" value="2"/>
</dbReference>
<gene>
    <name evidence="7" type="ORF">DB32_000379</name>
</gene>
<accession>A0A0F6VZ05</accession>
<dbReference type="SUPFAM" id="SSF102114">
    <property type="entry name" value="Radical SAM enzymes"/>
    <property type="match status" value="2"/>
</dbReference>
<name>A0A0F6VZ05_9BACT</name>
<dbReference type="GO" id="GO:0051536">
    <property type="term" value="F:iron-sulfur cluster binding"/>
    <property type="evidence" value="ECO:0007669"/>
    <property type="project" value="UniProtKB-KW"/>
</dbReference>
<feature type="domain" description="Radical SAM core" evidence="6">
    <location>
        <begin position="1"/>
        <end position="213"/>
    </location>
</feature>
<keyword evidence="8" id="KW-1185">Reference proteome</keyword>
<evidence type="ECO:0000256" key="4">
    <source>
        <dbReference type="ARBA" id="ARBA00023004"/>
    </source>
</evidence>
<dbReference type="RefSeq" id="WP_053230688.1">
    <property type="nucleotide sequence ID" value="NZ_CP011125.1"/>
</dbReference>
<dbReference type="SMART" id="SM00729">
    <property type="entry name" value="Elp3"/>
    <property type="match status" value="2"/>
</dbReference>
<dbReference type="InterPro" id="IPR006638">
    <property type="entry name" value="Elp3/MiaA/NifB-like_rSAM"/>
</dbReference>
<dbReference type="GO" id="GO:0003824">
    <property type="term" value="F:catalytic activity"/>
    <property type="evidence" value="ECO:0007669"/>
    <property type="project" value="InterPro"/>
</dbReference>
<dbReference type="KEGG" id="samy:DB32_000379"/>
<reference evidence="7 8" key="1">
    <citation type="submission" date="2015-03" db="EMBL/GenBank/DDBJ databases">
        <title>Genome assembly of Sandaracinus amylolyticus DSM 53668.</title>
        <authorList>
            <person name="Sharma G."/>
            <person name="Subramanian S."/>
        </authorList>
    </citation>
    <scope>NUCLEOTIDE SEQUENCE [LARGE SCALE GENOMIC DNA]</scope>
    <source>
        <strain evidence="7 8">DSM 53668</strain>
    </source>
</reference>
<dbReference type="STRING" id="927083.DB32_000379"/>
<dbReference type="Gene3D" id="3.20.20.70">
    <property type="entry name" value="Aldolase class I"/>
    <property type="match status" value="2"/>
</dbReference>
<evidence type="ECO:0000256" key="3">
    <source>
        <dbReference type="ARBA" id="ARBA00022723"/>
    </source>
</evidence>
<dbReference type="PANTHER" id="PTHR11228">
    <property type="entry name" value="RADICAL SAM DOMAIN PROTEIN"/>
    <property type="match status" value="1"/>
</dbReference>
<dbReference type="Pfam" id="PF04055">
    <property type="entry name" value="Radical_SAM"/>
    <property type="match status" value="2"/>
</dbReference>
<keyword evidence="3" id="KW-0479">Metal-binding</keyword>
<evidence type="ECO:0000256" key="5">
    <source>
        <dbReference type="ARBA" id="ARBA00023014"/>
    </source>
</evidence>
<dbReference type="InterPro" id="IPR058240">
    <property type="entry name" value="rSAM_sf"/>
</dbReference>
<dbReference type="InterPro" id="IPR007197">
    <property type="entry name" value="rSAM"/>
</dbReference>
<keyword evidence="5" id="KW-0411">Iron-sulfur</keyword>
<dbReference type="InterPro" id="IPR013785">
    <property type="entry name" value="Aldolase_TIM"/>
</dbReference>
<dbReference type="EMBL" id="CP011125">
    <property type="protein sequence ID" value="AKF03230.1"/>
    <property type="molecule type" value="Genomic_DNA"/>
</dbReference>
<organism evidence="7 8">
    <name type="scientific">Sandaracinus amylolyticus</name>
    <dbReference type="NCBI Taxonomy" id="927083"/>
    <lineage>
        <taxon>Bacteria</taxon>
        <taxon>Pseudomonadati</taxon>
        <taxon>Myxococcota</taxon>
        <taxon>Polyangia</taxon>
        <taxon>Polyangiales</taxon>
        <taxon>Sandaracinaceae</taxon>
        <taxon>Sandaracinus</taxon>
    </lineage>
</organism>
<dbReference type="GO" id="GO:0046872">
    <property type="term" value="F:metal ion binding"/>
    <property type="evidence" value="ECO:0007669"/>
    <property type="project" value="UniProtKB-KW"/>
</dbReference>
<keyword evidence="4" id="KW-0408">Iron</keyword>
<sequence>MRSEQVQTHLRCNQNCTYCNARRTTDDPAFVRASAVIARVDAVRAAGAREVVLSGGEPALRRDLASLITAARHAGAERVALETNATVIDATRASELREAGLERALVNLAGDGPWLDAVTRDPGGFEATVRGIDALLAAGVRVDVQAAVIRSTAARLPELPAFVRERFGERVRTLLLTVPTSAPDASELLDYDTAGRVVRAVEMRARQAGVALKLAPGSGPPPCVHGRDPRVAHLYSLTPGASVRRDHVHLAACETCVVRDRCAGIPREVLDRTGAPSMTPVTTDRARRRLSLISTVEEQVARELVTPNRYLDPVHGDVDEALVRVVFQCNQACRFCFVSTHLPAAESDAIERAIRDAATSGKKVTLSGGEPTLHPELVRYVRLAKSLSKLPVLLQTNAIRLADPALARALVDAGIDEAFVSLHGATAAVSDLVTQAPGTFEKTVRGVDQLVALGTNVTLNFVICQANLHELPAWVALIADRWPRVFANVSFVAPSTDVVPREHALVPRYADVLPVLADAVALAESRGVEIGGFESMCGVPLCLVPRSLDRYFELSEVPPGFDAGEFVKTDTCARCSLASRCYGIRRGYVELHGASELRPVG</sequence>